<dbReference type="InterPro" id="IPR041443">
    <property type="entry name" value="Exop_C"/>
</dbReference>
<dbReference type="Proteomes" id="UP000317839">
    <property type="component" value="Unassembled WGS sequence"/>
</dbReference>
<keyword evidence="1" id="KW-0732">Signal</keyword>
<keyword evidence="4" id="KW-1185">Reference proteome</keyword>
<feature type="signal peptide" evidence="1">
    <location>
        <begin position="1"/>
        <end position="26"/>
    </location>
</feature>
<feature type="domain" description="ExoP galactose-binding-like" evidence="2">
    <location>
        <begin position="43"/>
        <end position="196"/>
    </location>
</feature>
<evidence type="ECO:0000259" key="2">
    <source>
        <dbReference type="Pfam" id="PF18559"/>
    </source>
</evidence>
<accession>A0A545T8V2</accession>
<comment type="caution">
    <text evidence="3">The sequence shown here is derived from an EMBL/GenBank/DDBJ whole genome shotgun (WGS) entry which is preliminary data.</text>
</comment>
<reference evidence="3 4" key="1">
    <citation type="submission" date="2019-06" db="EMBL/GenBank/DDBJ databases">
        <title>Draft genome of Aliikangiella marina GYP-15.</title>
        <authorList>
            <person name="Wang G."/>
        </authorList>
    </citation>
    <scope>NUCLEOTIDE SEQUENCE [LARGE SCALE GENOMIC DNA]</scope>
    <source>
        <strain evidence="3 4">GYP-15</strain>
    </source>
</reference>
<organism evidence="3 4">
    <name type="scientific">Aliikangiella marina</name>
    <dbReference type="NCBI Taxonomy" id="1712262"/>
    <lineage>
        <taxon>Bacteria</taxon>
        <taxon>Pseudomonadati</taxon>
        <taxon>Pseudomonadota</taxon>
        <taxon>Gammaproteobacteria</taxon>
        <taxon>Oceanospirillales</taxon>
        <taxon>Pleioneaceae</taxon>
        <taxon>Aliikangiella</taxon>
    </lineage>
</organism>
<proteinExistence type="predicted"/>
<dbReference type="RefSeq" id="WP_142942349.1">
    <property type="nucleotide sequence ID" value="NZ_VIKR01000003.1"/>
</dbReference>
<dbReference type="Gene3D" id="2.60.120.430">
    <property type="entry name" value="Galactose-binding lectin"/>
    <property type="match status" value="1"/>
</dbReference>
<dbReference type="EMBL" id="VIKR01000003">
    <property type="protein sequence ID" value="TQV73641.1"/>
    <property type="molecule type" value="Genomic_DNA"/>
</dbReference>
<dbReference type="AlphaFoldDB" id="A0A545T8V2"/>
<dbReference type="Pfam" id="PF18559">
    <property type="entry name" value="Exop_C"/>
    <property type="match status" value="1"/>
</dbReference>
<dbReference type="OrthoDB" id="6385278at2"/>
<evidence type="ECO:0000313" key="3">
    <source>
        <dbReference type="EMBL" id="TQV73641.1"/>
    </source>
</evidence>
<protein>
    <recommendedName>
        <fullName evidence="2">ExoP galactose-binding-like domain-containing protein</fullName>
    </recommendedName>
</protein>
<evidence type="ECO:0000256" key="1">
    <source>
        <dbReference type="SAM" id="SignalP"/>
    </source>
</evidence>
<gene>
    <name evidence="3" type="ORF">FLL45_12260</name>
</gene>
<feature type="chain" id="PRO_5022091409" description="ExoP galactose-binding-like domain-containing protein" evidence="1">
    <location>
        <begin position="27"/>
        <end position="209"/>
    </location>
</feature>
<name>A0A545T8V2_9GAMM</name>
<sequence length="209" mass="22558">MKKINSSFQSFLTVLTLLLVCSNSRAAEAQATKLTLMSGDAVSPYMLMVGDKGNWNLAVQGNQFQSQNGVVAVASDPETQIKTFDFKGKGEGQAYLQTNQPYDLSSFGEQNAALVLLMKVNKKPSKAVLLRMACGYPCQGEVDISKLLKKIPEDTWGKLSFSMSCFTERGLNIKNVMSPMALSTSGKFSITIAEASLVAGIGDKATFKC</sequence>
<evidence type="ECO:0000313" key="4">
    <source>
        <dbReference type="Proteomes" id="UP000317839"/>
    </source>
</evidence>